<dbReference type="PROSITE" id="PS50893">
    <property type="entry name" value="ABC_TRANSPORTER_2"/>
    <property type="match status" value="1"/>
</dbReference>
<dbReference type="EMBL" id="RDQH01000340">
    <property type="protein sequence ID" value="RXH76725.1"/>
    <property type="molecule type" value="Genomic_DNA"/>
</dbReference>
<dbReference type="FunFam" id="3.40.50.300:FF:001008">
    <property type="entry name" value="Mitochondrial GTPase 1"/>
    <property type="match status" value="1"/>
</dbReference>
<evidence type="ECO:0000256" key="10">
    <source>
        <dbReference type="ARBA" id="ARBA00022989"/>
    </source>
</evidence>
<dbReference type="InterPro" id="IPR043926">
    <property type="entry name" value="ABCG_dom"/>
</dbReference>
<feature type="transmembrane region" description="Helical" evidence="14">
    <location>
        <begin position="859"/>
        <end position="883"/>
    </location>
</feature>
<evidence type="ECO:0000256" key="1">
    <source>
        <dbReference type="ARBA" id="ARBA00004141"/>
    </source>
</evidence>
<accession>A0A498I3S5</accession>
<evidence type="ECO:0000256" key="14">
    <source>
        <dbReference type="SAM" id="Phobius"/>
    </source>
</evidence>
<dbReference type="CDD" id="cd01856">
    <property type="entry name" value="YlqF"/>
    <property type="match status" value="1"/>
</dbReference>
<dbReference type="AlphaFoldDB" id="A0A498I3S5"/>
<dbReference type="InterPro" id="IPR023179">
    <property type="entry name" value="GTP-bd_ortho_bundle_sf"/>
</dbReference>
<evidence type="ECO:0000256" key="8">
    <source>
        <dbReference type="ARBA" id="ARBA00022840"/>
    </source>
</evidence>
<name>A0A498I3S5_MALDO</name>
<dbReference type="InterPro" id="IPR030378">
    <property type="entry name" value="G_CP_dom"/>
</dbReference>
<feature type="transmembrane region" description="Helical" evidence="14">
    <location>
        <begin position="895"/>
        <end position="917"/>
    </location>
</feature>
<dbReference type="Gene3D" id="1.10.1580.10">
    <property type="match status" value="1"/>
</dbReference>
<evidence type="ECO:0000256" key="9">
    <source>
        <dbReference type="ARBA" id="ARBA00022946"/>
    </source>
</evidence>
<evidence type="ECO:0000259" key="15">
    <source>
        <dbReference type="PROSITE" id="PS50893"/>
    </source>
</evidence>
<feature type="transmembrane region" description="Helical" evidence="14">
    <location>
        <begin position="819"/>
        <end position="839"/>
    </location>
</feature>
<keyword evidence="8" id="KW-0067">ATP-binding</keyword>
<evidence type="ECO:0000256" key="2">
    <source>
        <dbReference type="ARBA" id="ARBA00004173"/>
    </source>
</evidence>
<dbReference type="InterPro" id="IPR052215">
    <property type="entry name" value="Plant_ABCG"/>
</dbReference>
<organism evidence="17 18">
    <name type="scientific">Malus domestica</name>
    <name type="common">Apple</name>
    <name type="synonym">Pyrus malus</name>
    <dbReference type="NCBI Taxonomy" id="3750"/>
    <lineage>
        <taxon>Eukaryota</taxon>
        <taxon>Viridiplantae</taxon>
        <taxon>Streptophyta</taxon>
        <taxon>Embryophyta</taxon>
        <taxon>Tracheophyta</taxon>
        <taxon>Spermatophyta</taxon>
        <taxon>Magnoliopsida</taxon>
        <taxon>eudicotyledons</taxon>
        <taxon>Gunneridae</taxon>
        <taxon>Pentapetalae</taxon>
        <taxon>rosids</taxon>
        <taxon>fabids</taxon>
        <taxon>Rosales</taxon>
        <taxon>Rosaceae</taxon>
        <taxon>Amygdaloideae</taxon>
        <taxon>Maleae</taxon>
        <taxon>Malus</taxon>
    </lineage>
</organism>
<comment type="caution">
    <text evidence="17">The sequence shown here is derived from an EMBL/GenBank/DDBJ whole genome shotgun (WGS) entry which is preliminary data.</text>
</comment>
<dbReference type="SUPFAM" id="SSF52540">
    <property type="entry name" value="P-loop containing nucleoside triphosphate hydrolases"/>
    <property type="match status" value="2"/>
</dbReference>
<dbReference type="InterPro" id="IPR006073">
    <property type="entry name" value="GTP-bd"/>
</dbReference>
<sequence length="1089" mass="120554">MGLGSKGLVKKGMMGLGEMGFNTGGGAINWFPGHMAAATRAIRDRLKLADFVIEVRDARIPLSSANQDLQPQLRAKRSLIVLNKKDLANTNIMQKWTRFFESSKQDCLPINAHSRSSVSKLLDLVEYKLKEAISREPTLLVMVVGVPNVGKSALINNIHRIASSRFPGKRQSTLKNDSGRVSFIVQGKMKRATVGPLPGVTQDIAGFKIAHQPSIYVLDTPGVLVPSIPDIETGLKLALAGSIKDSVVGEDRIAQYLLAVLNSRGTPFHWKYSNTRRMEGIQYEAEGKIGYSLKNLRPNRRKVPNKSDVLYIEDMVTEVQRALYSTLSEFNGNPEDESDLEILIEQQFEALQTALKIPNKGSEARLMVSKKFLTLFRSGKLGTFILDDVPDDNPPTVKMAEGSSDYYGDQRLKENNNSGSAAGAGKYLVWEDITVAAANLKNGATSRKLLNGISGYAEPDRMMALMGPSGSGKSTLLDALAGRLPANVKVSGDVVLNGNKRSRNCTDISYVTQEDFFLGSLTVRETLTYSAHIRLPCKMTKEEKNKVVENTITKMGLQDCAGSNIGNWHLRGLSNGEKRRLSICIEILTQPHVLLLDEPTSGLDSSSSFFVIWALRNIACDGRIVICSIHQPSIDVFNLFNDLLLLAGGETVYFGEAKMAIKFFTDAGFPCPTQKNPPDHFLRCISSDFDKVLAALMLSQRINCASTDSLISQKNLTTDEIKGKLINAYKSSAFSTDARKRIREILLTERPAEPSNKGSSAIWWKQLCTLISRSSINMSRDIGYYWLRSVFYILIAVSAGSFFFHIGTNNQAIVARGKCDGFIYGLMICLSIGGIPFVIEELKVFRQERLGGHYGEALFVLSNFLSSLPFVVAMAFSSGTILYNMVKFHSGFSHYLYFCINLFCCIAVTEGTALIVAAVVPNLLMGIGAAAGITVFMMMPSLLFRRLIDLPKIFWRYPMSYLSYAAWSIQGQYKNDMIGLEFDPLVAGDPKLKGEDVLLHLYGISPDVSKWWDLAALACLLLCVRIIFYLVLKYKERASLSIQRLYAKATFQHHPKRDSLKKEQFVSNSKRHRTLNSLSSQEGLGSPLP</sequence>
<comment type="similarity">
    <text evidence="3">Belongs to the ABC transporter superfamily. ABCG family. Eye pigment precursor importer (TC 3.A.1.204) subfamily.</text>
</comment>
<keyword evidence="9" id="KW-0809">Transit peptide</keyword>
<dbReference type="PANTHER" id="PTHR48042">
    <property type="entry name" value="ABC TRANSPORTER G FAMILY MEMBER 11"/>
    <property type="match status" value="1"/>
</dbReference>
<dbReference type="GO" id="GO:0140359">
    <property type="term" value="F:ABC-type transporter activity"/>
    <property type="evidence" value="ECO:0007669"/>
    <property type="project" value="InterPro"/>
</dbReference>
<evidence type="ECO:0000313" key="17">
    <source>
        <dbReference type="EMBL" id="RXH76725.1"/>
    </source>
</evidence>
<feature type="transmembrane region" description="Helical" evidence="14">
    <location>
        <begin position="1011"/>
        <end position="1032"/>
    </location>
</feature>
<keyword evidence="4" id="KW-0813">Transport</keyword>
<feature type="transmembrane region" description="Helical" evidence="14">
    <location>
        <begin position="923"/>
        <end position="943"/>
    </location>
</feature>
<evidence type="ECO:0000256" key="12">
    <source>
        <dbReference type="ARBA" id="ARBA00023134"/>
    </source>
</evidence>
<keyword evidence="18" id="KW-1185">Reference proteome</keyword>
<feature type="transmembrane region" description="Helical" evidence="14">
    <location>
        <begin position="785"/>
        <end position="807"/>
    </location>
</feature>
<dbReference type="Gene3D" id="3.40.50.300">
    <property type="entry name" value="P-loop containing nucleotide triphosphate hydrolases"/>
    <property type="match status" value="2"/>
</dbReference>
<keyword evidence="5 14" id="KW-0812">Transmembrane</keyword>
<dbReference type="GO" id="GO:0016020">
    <property type="term" value="C:membrane"/>
    <property type="evidence" value="ECO:0007669"/>
    <property type="project" value="UniProtKB-SubCell"/>
</dbReference>
<dbReference type="GO" id="GO:0005524">
    <property type="term" value="F:ATP binding"/>
    <property type="evidence" value="ECO:0007669"/>
    <property type="project" value="UniProtKB-KW"/>
</dbReference>
<evidence type="ECO:0000256" key="11">
    <source>
        <dbReference type="ARBA" id="ARBA00023128"/>
    </source>
</evidence>
<feature type="domain" description="CP-type G" evidence="16">
    <location>
        <begin position="39"/>
        <end position="226"/>
    </location>
</feature>
<feature type="domain" description="ABC transporter" evidence="15">
    <location>
        <begin position="428"/>
        <end position="673"/>
    </location>
</feature>
<feature type="transmembrane region" description="Helical" evidence="14">
    <location>
        <begin position="955"/>
        <end position="973"/>
    </location>
</feature>
<dbReference type="InterPro" id="IPR027417">
    <property type="entry name" value="P-loop_NTPase"/>
</dbReference>
<keyword evidence="6" id="KW-0547">Nucleotide-binding</keyword>
<dbReference type="Pfam" id="PF01061">
    <property type="entry name" value="ABC2_membrane"/>
    <property type="match status" value="1"/>
</dbReference>
<dbReference type="GO" id="GO:0005525">
    <property type="term" value="F:GTP binding"/>
    <property type="evidence" value="ECO:0007669"/>
    <property type="project" value="UniProtKB-KW"/>
</dbReference>
<evidence type="ECO:0000313" key="18">
    <source>
        <dbReference type="Proteomes" id="UP000290289"/>
    </source>
</evidence>
<proteinExistence type="inferred from homology"/>
<dbReference type="Pfam" id="PF19055">
    <property type="entry name" value="ABC2_membrane_7"/>
    <property type="match status" value="1"/>
</dbReference>
<evidence type="ECO:0000259" key="16">
    <source>
        <dbReference type="PROSITE" id="PS51721"/>
    </source>
</evidence>
<keyword evidence="10 14" id="KW-1133">Transmembrane helix</keyword>
<keyword evidence="13 14" id="KW-0472">Membrane</keyword>
<keyword evidence="7" id="KW-0378">Hydrolase</keyword>
<comment type="subcellular location">
    <subcellularLocation>
        <location evidence="1">Membrane</location>
        <topology evidence="1">Multi-pass membrane protein</topology>
    </subcellularLocation>
    <subcellularLocation>
        <location evidence="2">Mitochondrion</location>
    </subcellularLocation>
</comment>
<keyword evidence="11" id="KW-0496">Mitochondrion</keyword>
<dbReference type="Proteomes" id="UP000290289">
    <property type="component" value="Chromosome 14"/>
</dbReference>
<keyword evidence="12" id="KW-0342">GTP-binding</keyword>
<dbReference type="Pfam" id="PF01926">
    <property type="entry name" value="MMR_HSR1"/>
    <property type="match status" value="1"/>
</dbReference>
<gene>
    <name evidence="17" type="ORF">DVH24_019613</name>
</gene>
<evidence type="ECO:0000256" key="7">
    <source>
        <dbReference type="ARBA" id="ARBA00022801"/>
    </source>
</evidence>
<evidence type="ECO:0000256" key="13">
    <source>
        <dbReference type="ARBA" id="ARBA00023136"/>
    </source>
</evidence>
<evidence type="ECO:0000256" key="6">
    <source>
        <dbReference type="ARBA" id="ARBA00022741"/>
    </source>
</evidence>
<dbReference type="GO" id="GO:0005739">
    <property type="term" value="C:mitochondrion"/>
    <property type="evidence" value="ECO:0007669"/>
    <property type="project" value="UniProtKB-SubCell"/>
</dbReference>
<evidence type="ECO:0000256" key="3">
    <source>
        <dbReference type="ARBA" id="ARBA00005814"/>
    </source>
</evidence>
<protein>
    <submittedName>
        <fullName evidence="17">Uncharacterized protein</fullName>
    </submittedName>
</protein>
<dbReference type="PROSITE" id="PS51721">
    <property type="entry name" value="G_CP"/>
    <property type="match status" value="1"/>
</dbReference>
<dbReference type="Pfam" id="PF00005">
    <property type="entry name" value="ABC_tran"/>
    <property type="match status" value="1"/>
</dbReference>
<evidence type="ECO:0000256" key="5">
    <source>
        <dbReference type="ARBA" id="ARBA00022692"/>
    </source>
</evidence>
<dbReference type="GO" id="GO:0016887">
    <property type="term" value="F:ATP hydrolysis activity"/>
    <property type="evidence" value="ECO:0007669"/>
    <property type="project" value="InterPro"/>
</dbReference>
<reference evidence="17 18" key="1">
    <citation type="submission" date="2018-10" db="EMBL/GenBank/DDBJ databases">
        <title>A high-quality apple genome assembly.</title>
        <authorList>
            <person name="Hu J."/>
        </authorList>
    </citation>
    <scope>NUCLEOTIDE SEQUENCE [LARGE SCALE GENOMIC DNA]</scope>
    <source>
        <strain evidence="18">cv. HFTH1</strain>
        <tissue evidence="17">Young leaf</tissue>
    </source>
</reference>
<dbReference type="InterPro" id="IPR013525">
    <property type="entry name" value="ABC2_TM"/>
</dbReference>
<dbReference type="SMART" id="SM00382">
    <property type="entry name" value="AAA"/>
    <property type="match status" value="2"/>
</dbReference>
<dbReference type="InterPro" id="IPR003593">
    <property type="entry name" value="AAA+_ATPase"/>
</dbReference>
<dbReference type="InterPro" id="IPR003439">
    <property type="entry name" value="ABC_transporter-like_ATP-bd"/>
</dbReference>
<evidence type="ECO:0000256" key="4">
    <source>
        <dbReference type="ARBA" id="ARBA00022448"/>
    </source>
</evidence>
<dbReference type="PANTHER" id="PTHR48042:SF8">
    <property type="entry name" value="ABC-2 TYPE TRANSPORTER TRANSMEMBRANE DOMAIN-CONTAINING PROTEIN"/>
    <property type="match status" value="1"/>
</dbReference>